<feature type="compositionally biased region" description="Polar residues" evidence="1">
    <location>
        <begin position="1"/>
        <end position="12"/>
    </location>
</feature>
<dbReference type="OrthoDB" id="10618892at2759"/>
<dbReference type="AlphaFoldDB" id="A0A9P8P601"/>
<reference evidence="2" key="2">
    <citation type="submission" date="2021-01" db="EMBL/GenBank/DDBJ databases">
        <authorList>
            <person name="Schikora-Tamarit M.A."/>
        </authorList>
    </citation>
    <scope>NUCLEOTIDE SEQUENCE</scope>
    <source>
        <strain evidence="2">CBS6075</strain>
    </source>
</reference>
<reference evidence="2" key="1">
    <citation type="journal article" date="2021" name="Open Biol.">
        <title>Shared evolutionary footprints suggest mitochondrial oxidative damage underlies multiple complex I losses in fungi.</title>
        <authorList>
            <person name="Schikora-Tamarit M.A."/>
            <person name="Marcet-Houben M."/>
            <person name="Nosek J."/>
            <person name="Gabaldon T."/>
        </authorList>
    </citation>
    <scope>NUCLEOTIDE SEQUENCE</scope>
    <source>
        <strain evidence="2">CBS6075</strain>
    </source>
</reference>
<feature type="region of interest" description="Disordered" evidence="1">
    <location>
        <begin position="1"/>
        <end position="22"/>
    </location>
</feature>
<evidence type="ECO:0000313" key="2">
    <source>
        <dbReference type="EMBL" id="KAH3665604.1"/>
    </source>
</evidence>
<keyword evidence="3" id="KW-1185">Reference proteome</keyword>
<proteinExistence type="predicted"/>
<feature type="region of interest" description="Disordered" evidence="1">
    <location>
        <begin position="568"/>
        <end position="604"/>
    </location>
</feature>
<gene>
    <name evidence="2" type="ORF">OGAPHI_003792</name>
</gene>
<dbReference type="GeneID" id="70235757"/>
<sequence length="604" mass="66923">MWPDFNVNTSSPEAPKMMSDPKNSSLTASHLFALTDGWYALMFWSILCWFKNKNRSSWSYALTVATPLNVSWKWAKIGDLDTESSLLSSLDVARAPDTQSKVDSKILPWRWVVSLLGVDIGPVLQPNVSGSGQDHRHNNASQQNNNVLDTTCFGISTVNRRLDLTLFVFLFSSGNNLVFSFNSGSKVFQNGFFQLLVGQLLDFFIQFAGLGSRVVGGLFIDNSLGNVFFFLLLTGVVDHGIVGSKNTALGAQKTFWTKNVVDQVFSNVLVNSTQNIVQQVQVSTGINGSGKRQTSFLATRQTDTLFSDLGGVSVWKNVQVMGQSTCLDGLVVKLGIKLATKQNVFLDGSVHNPGNLRNICHRSVHSDRTSWFVQISKVGDVRQSQLVWFFGPKEVCVVDLDDLLADLGDCWASIDGEVVQLVALQEVGNSSDCNLGLDNVSNSPWQDSQREAKQVEQGQSREHDVCAQWHSFVRDDEQGKSRGTHKERSTVEDEVTACLEHTDLLQVLELLVVSHVHELLSVGVFPSVEFQRLDVVEDLGNKTCSGIFDFHLGLLEFLLLTEHPSVQRNRNSEEENTQPHGVTKQIVQGNQTQDDLQWTGPDDV</sequence>
<comment type="caution">
    <text evidence="2">The sequence shown here is derived from an EMBL/GenBank/DDBJ whole genome shotgun (WGS) entry which is preliminary data.</text>
</comment>
<organism evidence="2 3">
    <name type="scientific">Ogataea philodendri</name>
    <dbReference type="NCBI Taxonomy" id="1378263"/>
    <lineage>
        <taxon>Eukaryota</taxon>
        <taxon>Fungi</taxon>
        <taxon>Dikarya</taxon>
        <taxon>Ascomycota</taxon>
        <taxon>Saccharomycotina</taxon>
        <taxon>Pichiomycetes</taxon>
        <taxon>Pichiales</taxon>
        <taxon>Pichiaceae</taxon>
        <taxon>Ogataea</taxon>
    </lineage>
</organism>
<feature type="compositionally biased region" description="Basic and acidic residues" evidence="1">
    <location>
        <begin position="448"/>
        <end position="461"/>
    </location>
</feature>
<dbReference type="RefSeq" id="XP_046060808.1">
    <property type="nucleotide sequence ID" value="XM_046204800.1"/>
</dbReference>
<evidence type="ECO:0000313" key="3">
    <source>
        <dbReference type="Proteomes" id="UP000769157"/>
    </source>
</evidence>
<feature type="region of interest" description="Disordered" evidence="1">
    <location>
        <begin position="440"/>
        <end position="461"/>
    </location>
</feature>
<protein>
    <submittedName>
        <fullName evidence="2">Uncharacterized protein</fullName>
    </submittedName>
</protein>
<name>A0A9P8P601_9ASCO</name>
<accession>A0A9P8P601</accession>
<dbReference type="Proteomes" id="UP000769157">
    <property type="component" value="Unassembled WGS sequence"/>
</dbReference>
<feature type="compositionally biased region" description="Polar residues" evidence="1">
    <location>
        <begin position="585"/>
        <end position="596"/>
    </location>
</feature>
<evidence type="ECO:0000256" key="1">
    <source>
        <dbReference type="SAM" id="MobiDB-lite"/>
    </source>
</evidence>
<dbReference type="EMBL" id="JAEUBE010000295">
    <property type="protein sequence ID" value="KAH3665604.1"/>
    <property type="molecule type" value="Genomic_DNA"/>
</dbReference>